<dbReference type="STRING" id="1033810.HLPCO_000247"/>
<keyword evidence="3" id="KW-1185">Reference proteome</keyword>
<dbReference type="Pfam" id="PF13098">
    <property type="entry name" value="Thioredoxin_2"/>
    <property type="match status" value="1"/>
</dbReference>
<dbReference type="InterPro" id="IPR036249">
    <property type="entry name" value="Thioredoxin-like_sf"/>
</dbReference>
<accession>U2EG38</accession>
<dbReference type="EMBL" id="AFNU02000001">
    <property type="protein sequence ID" value="ERJ13581.1"/>
    <property type="molecule type" value="Genomic_DNA"/>
</dbReference>
<evidence type="ECO:0000313" key="2">
    <source>
        <dbReference type="EMBL" id="ERJ13581.1"/>
    </source>
</evidence>
<dbReference type="OrthoDB" id="1642606at2"/>
<reference evidence="2 3" key="1">
    <citation type="journal article" date="2011" name="J. Bacteriol.">
        <title>Genome sequence of Haloplasma contractile, an unusual contractile bacterium from a deep-sea anoxic brine lake.</title>
        <authorList>
            <person name="Antunes A."/>
            <person name="Alam I."/>
            <person name="El Dorry H."/>
            <person name="Siam R."/>
            <person name="Robertson A."/>
            <person name="Bajic V.B."/>
            <person name="Stingl U."/>
        </authorList>
    </citation>
    <scope>NUCLEOTIDE SEQUENCE [LARGE SCALE GENOMIC DNA]</scope>
    <source>
        <strain evidence="2 3">SSD-17B</strain>
    </source>
</reference>
<feature type="domain" description="Thioredoxin-like fold" evidence="1">
    <location>
        <begin position="47"/>
        <end position="138"/>
    </location>
</feature>
<dbReference type="SUPFAM" id="SSF52833">
    <property type="entry name" value="Thioredoxin-like"/>
    <property type="match status" value="1"/>
</dbReference>
<evidence type="ECO:0000259" key="1">
    <source>
        <dbReference type="Pfam" id="PF13098"/>
    </source>
</evidence>
<proteinExistence type="predicted"/>
<dbReference type="AlphaFoldDB" id="U2EG38"/>
<dbReference type="InterPro" id="IPR012336">
    <property type="entry name" value="Thioredoxin-like_fold"/>
</dbReference>
<gene>
    <name evidence="2" type="ORF">HLPCO_000247</name>
</gene>
<dbReference type="InParanoid" id="U2EG38"/>
<name>U2EG38_9MOLU</name>
<comment type="caution">
    <text evidence="2">The sequence shown here is derived from an EMBL/GenBank/DDBJ whole genome shotgun (WGS) entry which is preliminary data.</text>
</comment>
<evidence type="ECO:0000313" key="3">
    <source>
        <dbReference type="Proteomes" id="UP000005707"/>
    </source>
</evidence>
<dbReference type="Gene3D" id="3.40.30.10">
    <property type="entry name" value="Glutaredoxin"/>
    <property type="match status" value="1"/>
</dbReference>
<sequence length="145" mass="16296">MKKMVIGLISLLVVLIITIIGIDIYNSAKGYKVEPKSAEVALEQFAKGEDFLLVLGQSWCGGCKAYKKDALPEYLKSDYNEQYPLIYVELDENPESIRKTLTGIANVTSTPTTYLVIDGQIQPKLESGKYIPSFEQIESYIENYE</sequence>
<dbReference type="RefSeq" id="WP_008826316.1">
    <property type="nucleotide sequence ID" value="NZ_AFNU02000001.1"/>
</dbReference>
<dbReference type="Proteomes" id="UP000005707">
    <property type="component" value="Unassembled WGS sequence"/>
</dbReference>
<protein>
    <submittedName>
        <fullName evidence="2">Thioredoxin domain-containing protein</fullName>
    </submittedName>
</protein>
<reference evidence="2 3" key="2">
    <citation type="journal article" date="2013" name="PLoS ONE">
        <title>INDIGO - INtegrated Data Warehouse of MIcrobial GenOmes with Examples from the Red Sea Extremophiles.</title>
        <authorList>
            <person name="Alam I."/>
            <person name="Antunes A."/>
            <person name="Kamau A.A."/>
            <person name="Ba Alawi W."/>
            <person name="Kalkatawi M."/>
            <person name="Stingl U."/>
            <person name="Bajic V.B."/>
        </authorList>
    </citation>
    <scope>NUCLEOTIDE SEQUENCE [LARGE SCALE GENOMIC DNA]</scope>
    <source>
        <strain evidence="2 3">SSD-17B</strain>
    </source>
</reference>
<organism evidence="2 3">
    <name type="scientific">Haloplasma contractile SSD-17B</name>
    <dbReference type="NCBI Taxonomy" id="1033810"/>
    <lineage>
        <taxon>Bacteria</taxon>
        <taxon>Bacillati</taxon>
        <taxon>Mycoplasmatota</taxon>
        <taxon>Mollicutes</taxon>
        <taxon>Haloplasmatales</taxon>
        <taxon>Haloplasmataceae</taxon>
        <taxon>Haloplasma</taxon>
    </lineage>
</organism>